<dbReference type="Pfam" id="PF14432">
    <property type="entry name" value="DYW_deaminase"/>
    <property type="match status" value="1"/>
</dbReference>
<dbReference type="PANTHER" id="PTHR47926:SF347">
    <property type="entry name" value="PENTATRICOPEPTIDE REPEAT-CONTAINING PROTEIN"/>
    <property type="match status" value="1"/>
</dbReference>
<evidence type="ECO:0000259" key="4">
    <source>
        <dbReference type="Pfam" id="PF14432"/>
    </source>
</evidence>
<feature type="repeat" description="PPR" evidence="3">
    <location>
        <begin position="147"/>
        <end position="181"/>
    </location>
</feature>
<keyword evidence="2" id="KW-0677">Repeat</keyword>
<comment type="similarity">
    <text evidence="1">Belongs to the PPR family. PCMP-H subfamily.</text>
</comment>
<protein>
    <recommendedName>
        <fullName evidence="4">DYW domain-containing protein</fullName>
    </recommendedName>
</protein>
<accession>A0A7N1A8R2</accession>
<evidence type="ECO:0000256" key="1">
    <source>
        <dbReference type="ARBA" id="ARBA00006643"/>
    </source>
</evidence>
<dbReference type="PANTHER" id="PTHR47926">
    <property type="entry name" value="PENTATRICOPEPTIDE REPEAT-CONTAINING PROTEIN"/>
    <property type="match status" value="1"/>
</dbReference>
<dbReference type="OMA" id="DSWNKML"/>
<evidence type="ECO:0000313" key="5">
    <source>
        <dbReference type="EnsemblPlants" id="Kaladp0520s0003.1.v1.1"/>
    </source>
</evidence>
<dbReference type="Pfam" id="PF01535">
    <property type="entry name" value="PPR"/>
    <property type="match status" value="2"/>
</dbReference>
<dbReference type="GO" id="GO:0008270">
    <property type="term" value="F:zinc ion binding"/>
    <property type="evidence" value="ECO:0007669"/>
    <property type="project" value="InterPro"/>
</dbReference>
<keyword evidence="6" id="KW-1185">Reference proteome</keyword>
<dbReference type="AlphaFoldDB" id="A0A7N1A8R2"/>
<evidence type="ECO:0000256" key="2">
    <source>
        <dbReference type="ARBA" id="ARBA00022737"/>
    </source>
</evidence>
<dbReference type="PROSITE" id="PS51375">
    <property type="entry name" value="PPR"/>
    <property type="match status" value="1"/>
</dbReference>
<reference evidence="5" key="1">
    <citation type="submission" date="2021-01" db="UniProtKB">
        <authorList>
            <consortium name="EnsemblPlants"/>
        </authorList>
    </citation>
    <scope>IDENTIFICATION</scope>
</reference>
<sequence>MARAAPSLSFFPPPSSRRVVANRPVPALSLPTANFCTNLKSVRTPFDSQVGVANQKKHEPPLSKSVSRVWRRRKAPTRTSIPELKRVVESGNVQAVIELMDDLERTRVLSQSDVLVEVMRICGRSKLLELGRWIHHYVLRPSSPPPSSEILISLVEMYCDLGDLEEARQLFDKIPDRTLALSNKLMFGLVENGRAEEAVGVFSGMIEAGGRDRPDGSTFTAALTACNSLGLLDTGLSWFDSMTADYGLTPSIENYECIVDLLGRSNMIARARELVASMPMEPSAKVRETLQKYSAGEPKKEVNGIGAFPSPSGLNLSDKRVRQNNLRNVKEVGGVPDKSKAYEKLRSLGEQVREAGYVPDTRFVLHDIDEEAKEKALMYHSERLALAFGLISTAPGTTLRIIKNLRICGDCHNFMKVVSSFEDRQIIIRDNKRFHHFRNGTNMATVCAYLLNFTTKNKRS</sequence>
<dbReference type="Proteomes" id="UP000594263">
    <property type="component" value="Unplaced"/>
</dbReference>
<dbReference type="InterPro" id="IPR011990">
    <property type="entry name" value="TPR-like_helical_dom_sf"/>
</dbReference>
<name>A0A7N1A8R2_KALFE</name>
<evidence type="ECO:0000256" key="3">
    <source>
        <dbReference type="PROSITE-ProRule" id="PRU00708"/>
    </source>
</evidence>
<organism evidence="5 6">
    <name type="scientific">Kalanchoe fedtschenkoi</name>
    <name type="common">Lavender scallops</name>
    <name type="synonym">South American air plant</name>
    <dbReference type="NCBI Taxonomy" id="63787"/>
    <lineage>
        <taxon>Eukaryota</taxon>
        <taxon>Viridiplantae</taxon>
        <taxon>Streptophyta</taxon>
        <taxon>Embryophyta</taxon>
        <taxon>Tracheophyta</taxon>
        <taxon>Spermatophyta</taxon>
        <taxon>Magnoliopsida</taxon>
        <taxon>eudicotyledons</taxon>
        <taxon>Gunneridae</taxon>
        <taxon>Pentapetalae</taxon>
        <taxon>Saxifragales</taxon>
        <taxon>Crassulaceae</taxon>
        <taxon>Kalanchoe</taxon>
    </lineage>
</organism>
<dbReference type="Gene3D" id="1.25.40.10">
    <property type="entry name" value="Tetratricopeptide repeat domain"/>
    <property type="match status" value="2"/>
</dbReference>
<evidence type="ECO:0000313" key="6">
    <source>
        <dbReference type="Proteomes" id="UP000594263"/>
    </source>
</evidence>
<dbReference type="EnsemblPlants" id="Kaladp0520s0003.1.v1.1">
    <property type="protein sequence ID" value="Kaladp0520s0003.1.v1.1"/>
    <property type="gene ID" value="Kaladp0520s0003.v1.1"/>
</dbReference>
<proteinExistence type="inferred from homology"/>
<dbReference type="GO" id="GO:0003723">
    <property type="term" value="F:RNA binding"/>
    <property type="evidence" value="ECO:0007669"/>
    <property type="project" value="InterPro"/>
</dbReference>
<dbReference type="InterPro" id="IPR032867">
    <property type="entry name" value="DYW_dom"/>
</dbReference>
<dbReference type="GO" id="GO:0009451">
    <property type="term" value="P:RNA modification"/>
    <property type="evidence" value="ECO:0007669"/>
    <property type="project" value="InterPro"/>
</dbReference>
<dbReference type="InterPro" id="IPR002885">
    <property type="entry name" value="PPR_rpt"/>
</dbReference>
<dbReference type="InterPro" id="IPR046960">
    <property type="entry name" value="PPR_At4g14850-like_plant"/>
</dbReference>
<dbReference type="Gramene" id="Kaladp0520s0003.1.v1.1">
    <property type="protein sequence ID" value="Kaladp0520s0003.1.v1.1"/>
    <property type="gene ID" value="Kaladp0520s0003.v1.1"/>
</dbReference>
<feature type="domain" description="DYW" evidence="4">
    <location>
        <begin position="356"/>
        <end position="441"/>
    </location>
</feature>